<keyword evidence="9" id="KW-1185">Reference proteome</keyword>
<proteinExistence type="inferred from homology"/>
<evidence type="ECO:0000256" key="2">
    <source>
        <dbReference type="ARBA" id="ARBA00006679"/>
    </source>
</evidence>
<feature type="transmembrane region" description="Helical" evidence="7">
    <location>
        <begin position="87"/>
        <end position="107"/>
    </location>
</feature>
<dbReference type="AlphaFoldDB" id="A0A3E0H3P6"/>
<feature type="transmembrane region" description="Helical" evidence="7">
    <location>
        <begin position="119"/>
        <end position="138"/>
    </location>
</feature>
<feature type="transmembrane region" description="Helical" evidence="7">
    <location>
        <begin position="20"/>
        <end position="42"/>
    </location>
</feature>
<dbReference type="OrthoDB" id="9792760at2"/>
<keyword evidence="4 7" id="KW-0812">Transmembrane</keyword>
<dbReference type="RefSeq" id="WP_116208382.1">
    <property type="nucleotide sequence ID" value="NZ_QUNR01000003.1"/>
</dbReference>
<dbReference type="GO" id="GO:0005886">
    <property type="term" value="C:plasma membrane"/>
    <property type="evidence" value="ECO:0007669"/>
    <property type="project" value="UniProtKB-SubCell"/>
</dbReference>
<dbReference type="Proteomes" id="UP000256774">
    <property type="component" value="Unassembled WGS sequence"/>
</dbReference>
<organism evidence="8 9">
    <name type="scientific">Paraperlucidibaca baekdonensis</name>
    <dbReference type="NCBI Taxonomy" id="748120"/>
    <lineage>
        <taxon>Bacteria</taxon>
        <taxon>Pseudomonadati</taxon>
        <taxon>Pseudomonadota</taxon>
        <taxon>Gammaproteobacteria</taxon>
        <taxon>Moraxellales</taxon>
        <taxon>Moraxellaceae</taxon>
        <taxon>Paraperlucidibaca</taxon>
    </lineage>
</organism>
<accession>A0A3E0H3P6</accession>
<evidence type="ECO:0000256" key="7">
    <source>
        <dbReference type="SAM" id="Phobius"/>
    </source>
</evidence>
<dbReference type="PANTHER" id="PTHR33452:SF1">
    <property type="entry name" value="INNER MEMBRANE PROTEIN YPHA-RELATED"/>
    <property type="match status" value="1"/>
</dbReference>
<dbReference type="InterPro" id="IPR051907">
    <property type="entry name" value="DoxX-like_oxidoreductase"/>
</dbReference>
<name>A0A3E0H3P6_9GAMM</name>
<gene>
    <name evidence="8" type="ORF">DFR26_1554</name>
</gene>
<dbReference type="EMBL" id="QUNR01000003">
    <property type="protein sequence ID" value="REH37771.1"/>
    <property type="molecule type" value="Genomic_DNA"/>
</dbReference>
<keyword evidence="5 7" id="KW-1133">Transmembrane helix</keyword>
<evidence type="ECO:0000313" key="9">
    <source>
        <dbReference type="Proteomes" id="UP000256774"/>
    </source>
</evidence>
<dbReference type="PANTHER" id="PTHR33452">
    <property type="entry name" value="OXIDOREDUCTASE CATD-RELATED"/>
    <property type="match status" value="1"/>
</dbReference>
<dbReference type="InterPro" id="IPR032808">
    <property type="entry name" value="DoxX"/>
</dbReference>
<reference evidence="8 9" key="1">
    <citation type="submission" date="2018-08" db="EMBL/GenBank/DDBJ databases">
        <title>Genomic Encyclopedia of Type Strains, Phase IV (KMG-IV): sequencing the most valuable type-strain genomes for metagenomic binning, comparative biology and taxonomic classification.</title>
        <authorList>
            <person name="Goeker M."/>
        </authorList>
    </citation>
    <scope>NUCLEOTIDE SEQUENCE [LARGE SCALE GENOMIC DNA]</scope>
    <source>
        <strain evidence="8 9">DSM 26022</strain>
    </source>
</reference>
<comment type="caution">
    <text evidence="8">The sequence shown here is derived from an EMBL/GenBank/DDBJ whole genome shotgun (WGS) entry which is preliminary data.</text>
</comment>
<protein>
    <submittedName>
        <fullName evidence="8">Putative oxidoreductase</fullName>
    </submittedName>
</protein>
<feature type="transmembrane region" description="Helical" evidence="7">
    <location>
        <begin position="63"/>
        <end position="81"/>
    </location>
</feature>
<keyword evidence="6 7" id="KW-0472">Membrane</keyword>
<evidence type="ECO:0000256" key="4">
    <source>
        <dbReference type="ARBA" id="ARBA00022692"/>
    </source>
</evidence>
<sequence>MWSSSQLIASRVAQLVEKPWLNGLLAVLARALIAFIFIMAGYSKIDGFAGTESYMAAMGVNPALLPAVIALELGGGLALLFGWQTRFVAAALACFCVASGLMFHGAADQINQIMLMKNFAMAGGLLALVRTGAGAPAIDQR</sequence>
<evidence type="ECO:0000256" key="5">
    <source>
        <dbReference type="ARBA" id="ARBA00022989"/>
    </source>
</evidence>
<keyword evidence="3" id="KW-1003">Cell membrane</keyword>
<evidence type="ECO:0000256" key="6">
    <source>
        <dbReference type="ARBA" id="ARBA00023136"/>
    </source>
</evidence>
<comment type="subcellular location">
    <subcellularLocation>
        <location evidence="1">Cell membrane</location>
        <topology evidence="1">Multi-pass membrane protein</topology>
    </subcellularLocation>
</comment>
<evidence type="ECO:0000313" key="8">
    <source>
        <dbReference type="EMBL" id="REH37771.1"/>
    </source>
</evidence>
<evidence type="ECO:0000256" key="1">
    <source>
        <dbReference type="ARBA" id="ARBA00004651"/>
    </source>
</evidence>
<dbReference type="Pfam" id="PF07681">
    <property type="entry name" value="DoxX"/>
    <property type="match status" value="1"/>
</dbReference>
<evidence type="ECO:0000256" key="3">
    <source>
        <dbReference type="ARBA" id="ARBA00022475"/>
    </source>
</evidence>
<comment type="similarity">
    <text evidence="2">Belongs to the DoxX family.</text>
</comment>